<evidence type="ECO:0000313" key="4">
    <source>
        <dbReference type="EMBL" id="MFD1464642.1"/>
    </source>
</evidence>
<dbReference type="InterPro" id="IPR004843">
    <property type="entry name" value="Calcineurin-like_PHP"/>
</dbReference>
<protein>
    <submittedName>
        <fullName evidence="4">Metallophosphoesterase</fullName>
    </submittedName>
</protein>
<dbReference type="CDD" id="cd07385">
    <property type="entry name" value="MPP_YkuE_C"/>
    <property type="match status" value="1"/>
</dbReference>
<dbReference type="PANTHER" id="PTHR31302:SF31">
    <property type="entry name" value="PHOSPHODIESTERASE YAEI"/>
    <property type="match status" value="1"/>
</dbReference>
<evidence type="ECO:0000259" key="3">
    <source>
        <dbReference type="Pfam" id="PF00149"/>
    </source>
</evidence>
<dbReference type="Pfam" id="PF00149">
    <property type="entry name" value="Metallophos"/>
    <property type="match status" value="1"/>
</dbReference>
<reference evidence="5" key="1">
    <citation type="journal article" date="2019" name="Int. J. Syst. Evol. Microbiol.">
        <title>The Global Catalogue of Microorganisms (GCM) 10K type strain sequencing project: providing services to taxonomists for standard genome sequencing and annotation.</title>
        <authorList>
            <consortium name="The Broad Institute Genomics Platform"/>
            <consortium name="The Broad Institute Genome Sequencing Center for Infectious Disease"/>
            <person name="Wu L."/>
            <person name="Ma J."/>
        </authorList>
    </citation>
    <scope>NUCLEOTIDE SEQUENCE [LARGE SCALE GENOMIC DNA]</scope>
    <source>
        <strain evidence="5">CCM 8951</strain>
    </source>
</reference>
<name>A0ABW4DIZ2_9LACO</name>
<sequence>MRIIFGLLALVVALVIYAFRIEPFLLRVEHVEYGSAQSQTKLKVVQLSDIHISKAFTARRLEKVVEQVNAQKPDLIIFTGDLFDDYDKFGASEEPELIEKLSQLNAKYKKIAILGNHDHYSAKTRARKVLEASDFRLLSNEGVNLTIDSQRIFIGGLADSLSDQPDIDQMMAMRYDADYTLLLTHEPDVADDLTDFNAQLILAGHSHGGQIWVPGRVRNALSKKYVNGQYQLANQTQLYVNSGIGTTMIHARFGVVPEIAAITIHL</sequence>
<dbReference type="Gene3D" id="3.60.21.10">
    <property type="match status" value="1"/>
</dbReference>
<dbReference type="SUPFAM" id="SSF56300">
    <property type="entry name" value="Metallo-dependent phosphatases"/>
    <property type="match status" value="1"/>
</dbReference>
<evidence type="ECO:0000256" key="2">
    <source>
        <dbReference type="ARBA" id="ARBA00022801"/>
    </source>
</evidence>
<accession>A0ABW4DIZ2</accession>
<feature type="domain" description="Calcineurin-like phosphoesterase" evidence="3">
    <location>
        <begin position="42"/>
        <end position="208"/>
    </location>
</feature>
<keyword evidence="1" id="KW-0479">Metal-binding</keyword>
<organism evidence="4 5">
    <name type="scientific">Lapidilactobacillus mulanensis</name>
    <dbReference type="NCBI Taxonomy" id="2485999"/>
    <lineage>
        <taxon>Bacteria</taxon>
        <taxon>Bacillati</taxon>
        <taxon>Bacillota</taxon>
        <taxon>Bacilli</taxon>
        <taxon>Lactobacillales</taxon>
        <taxon>Lactobacillaceae</taxon>
        <taxon>Lapidilactobacillus</taxon>
    </lineage>
</organism>
<proteinExistence type="predicted"/>
<dbReference type="InterPro" id="IPR051158">
    <property type="entry name" value="Metallophosphoesterase_sf"/>
</dbReference>
<dbReference type="RefSeq" id="WP_125576888.1">
    <property type="nucleotide sequence ID" value="NZ_JBHTOF010000014.1"/>
</dbReference>
<dbReference type="PANTHER" id="PTHR31302">
    <property type="entry name" value="TRANSMEMBRANE PROTEIN WITH METALLOPHOSPHOESTERASE DOMAIN-RELATED"/>
    <property type="match status" value="1"/>
</dbReference>
<keyword evidence="5" id="KW-1185">Reference proteome</keyword>
<comment type="caution">
    <text evidence="4">The sequence shown here is derived from an EMBL/GenBank/DDBJ whole genome shotgun (WGS) entry which is preliminary data.</text>
</comment>
<gene>
    <name evidence="4" type="ORF">ACFQ4L_00860</name>
</gene>
<dbReference type="InterPro" id="IPR029052">
    <property type="entry name" value="Metallo-depent_PP-like"/>
</dbReference>
<evidence type="ECO:0000256" key="1">
    <source>
        <dbReference type="ARBA" id="ARBA00022723"/>
    </source>
</evidence>
<keyword evidence="2" id="KW-0378">Hydrolase</keyword>
<dbReference type="Proteomes" id="UP001597244">
    <property type="component" value="Unassembled WGS sequence"/>
</dbReference>
<evidence type="ECO:0000313" key="5">
    <source>
        <dbReference type="Proteomes" id="UP001597244"/>
    </source>
</evidence>
<dbReference type="EMBL" id="JBHTOF010000014">
    <property type="protein sequence ID" value="MFD1464642.1"/>
    <property type="molecule type" value="Genomic_DNA"/>
</dbReference>